<dbReference type="PANTHER" id="PTHR30007">
    <property type="entry name" value="PHP DOMAIN PROTEIN"/>
    <property type="match status" value="1"/>
</dbReference>
<gene>
    <name evidence="2" type="ORF">ABO01nite_00560</name>
</gene>
<proteinExistence type="predicted"/>
<feature type="domain" description="Insertion element IS402-like" evidence="1">
    <location>
        <begin position="15"/>
        <end position="53"/>
    </location>
</feature>
<dbReference type="EMBL" id="BJVS01000001">
    <property type="protein sequence ID" value="GEL52049.1"/>
    <property type="molecule type" value="Genomic_DNA"/>
</dbReference>
<evidence type="ECO:0000259" key="1">
    <source>
        <dbReference type="Pfam" id="PF13340"/>
    </source>
</evidence>
<dbReference type="Pfam" id="PF13340">
    <property type="entry name" value="DUF4096"/>
    <property type="match status" value="1"/>
</dbReference>
<dbReference type="Proteomes" id="UP000321287">
    <property type="component" value="Unassembled WGS sequence"/>
</dbReference>
<name>A0AAN4U155_9PROT</name>
<keyword evidence="3" id="KW-1185">Reference proteome</keyword>
<protein>
    <recommendedName>
        <fullName evidence="1">Insertion element IS402-like domain-containing protein</fullName>
    </recommendedName>
</protein>
<comment type="caution">
    <text evidence="2">The sequence shown here is derived from an EMBL/GenBank/DDBJ whole genome shotgun (WGS) entry which is preliminary data.</text>
</comment>
<dbReference type="KEGG" id="abg:Asbog_02272"/>
<evidence type="ECO:0000313" key="3">
    <source>
        <dbReference type="Proteomes" id="UP000321287"/>
    </source>
</evidence>
<sequence>MADITRRTKCYPSDLTDEEWERIAPLMPLASRRGRKRVSDLRETINALRYLAR</sequence>
<dbReference type="InterPro" id="IPR025161">
    <property type="entry name" value="IS402-like_dom"/>
</dbReference>
<reference evidence="2 3" key="1">
    <citation type="submission" date="2019-07" db="EMBL/GenBank/DDBJ databases">
        <title>Whole genome shotgun sequence of Asaia bogorensis NBRC 16594.</title>
        <authorList>
            <person name="Hosoyama A."/>
            <person name="Uohara A."/>
            <person name="Ohji S."/>
            <person name="Ichikawa N."/>
        </authorList>
    </citation>
    <scope>NUCLEOTIDE SEQUENCE [LARGE SCALE GENOMIC DNA]</scope>
    <source>
        <strain evidence="2 3">NBRC 16594</strain>
    </source>
</reference>
<dbReference type="PANTHER" id="PTHR30007:SF0">
    <property type="entry name" value="TRANSPOSASE"/>
    <property type="match status" value="1"/>
</dbReference>
<evidence type="ECO:0000313" key="2">
    <source>
        <dbReference type="EMBL" id="GEL52049.1"/>
    </source>
</evidence>
<dbReference type="AlphaFoldDB" id="A0AAN4U155"/>
<accession>A0AAN4U155</accession>
<organism evidence="2 3">
    <name type="scientific">Asaia bogorensis NBRC 16594</name>
    <dbReference type="NCBI Taxonomy" id="1231624"/>
    <lineage>
        <taxon>Bacteria</taxon>
        <taxon>Pseudomonadati</taxon>
        <taxon>Pseudomonadota</taxon>
        <taxon>Alphaproteobacteria</taxon>
        <taxon>Acetobacterales</taxon>
        <taxon>Acetobacteraceae</taxon>
        <taxon>Asaia</taxon>
    </lineage>
</organism>